<name>A0A5B8FZD4_9RHOB</name>
<dbReference type="Gene3D" id="1.10.287.470">
    <property type="entry name" value="Helix hairpin bin"/>
    <property type="match status" value="1"/>
</dbReference>
<evidence type="ECO:0000256" key="3">
    <source>
        <dbReference type="SAM" id="Coils"/>
    </source>
</evidence>
<feature type="chain" id="PRO_5023017336" evidence="4">
    <location>
        <begin position="25"/>
        <end position="381"/>
    </location>
</feature>
<dbReference type="GO" id="GO:0005886">
    <property type="term" value="C:plasma membrane"/>
    <property type="evidence" value="ECO:0007669"/>
    <property type="project" value="TreeGrafter"/>
</dbReference>
<dbReference type="SUPFAM" id="SSF111369">
    <property type="entry name" value="HlyD-like secretion proteins"/>
    <property type="match status" value="1"/>
</dbReference>
<geneLocation type="plasmid" evidence="10">
    <name>pd4m1a</name>
</geneLocation>
<dbReference type="InterPro" id="IPR058624">
    <property type="entry name" value="MdtA-like_HH"/>
</dbReference>
<evidence type="ECO:0000259" key="7">
    <source>
        <dbReference type="Pfam" id="PF25944"/>
    </source>
</evidence>
<gene>
    <name evidence="9" type="ORF">FDP22_19610</name>
</gene>
<dbReference type="Proteomes" id="UP000305888">
    <property type="component" value="Plasmid pD4M1A"/>
</dbReference>
<evidence type="ECO:0000259" key="6">
    <source>
        <dbReference type="Pfam" id="PF25917"/>
    </source>
</evidence>
<dbReference type="GO" id="GO:0046677">
    <property type="term" value="P:response to antibiotic"/>
    <property type="evidence" value="ECO:0007669"/>
    <property type="project" value="TreeGrafter"/>
</dbReference>
<dbReference type="KEGG" id="ppru:FDP22_19610"/>
<reference evidence="9 10" key="1">
    <citation type="submission" date="2019-06" db="EMBL/GenBank/DDBJ databases">
        <title>Genome sequence of Rhodobacteraceae bacterium D4M1.</title>
        <authorList>
            <person name="Cao J."/>
        </authorList>
    </citation>
    <scope>NUCLEOTIDE SEQUENCE [LARGE SCALE GENOMIC DNA]</scope>
    <source>
        <strain evidence="9 10">D4M1</strain>
        <plasmid evidence="10">pd4m1a</plasmid>
    </source>
</reference>
<dbReference type="NCBIfam" id="TIGR01730">
    <property type="entry name" value="RND_mfp"/>
    <property type="match status" value="1"/>
</dbReference>
<accession>A0A5B8FZD4</accession>
<comment type="subcellular location">
    <subcellularLocation>
        <location evidence="1">Cell envelope</location>
    </subcellularLocation>
</comment>
<feature type="signal peptide" evidence="4">
    <location>
        <begin position="1"/>
        <end position="24"/>
    </location>
</feature>
<sequence>MTFRLSGSALLAAALFLSPAILRAQQAAPVVTGAKPVVRDIVEVDEFAGRFEAVDTVDIRARVSGYLDTVHFTDGALVEKGDLLFTIDQRAFRSAVNQARADVDVAQSRLSFAKLEFERAQPLERKGNLSTSALDDRQREYDAARASLAGAQAALERAELDLEFSEVRAPFPGRIDRRLISAGNLVQADSTVLTSIVTRDPIDFYFNIDERRFLAYARDLRGRDAVINRGGGLKVVVKLADGREDPVEGVLNFAENRIDDATGTMRLRARFANPDGILQPGMFGRISVPGSLPHRGVLLPDEAIASDQGRRVVFVVAEDGSVSTLPVRTGPRIDGYRVIRDGLTGDETVIVNGLMRVRPGATVTVEMETLPDALSPDGLPQ</sequence>
<comment type="similarity">
    <text evidence="2">Belongs to the membrane fusion protein (MFP) (TC 8.A.1) family.</text>
</comment>
<dbReference type="OrthoDB" id="9816569at2"/>
<dbReference type="InterPro" id="IPR058627">
    <property type="entry name" value="MdtA-like_C"/>
</dbReference>
<feature type="coiled-coil region" evidence="3">
    <location>
        <begin position="141"/>
        <end position="168"/>
    </location>
</feature>
<dbReference type="AlphaFoldDB" id="A0A5B8FZD4"/>
<protein>
    <submittedName>
        <fullName evidence="9">Efflux RND transporter periplasmic adaptor subunit</fullName>
    </submittedName>
</protein>
<feature type="domain" description="Multidrug resistance protein MdtA-like C-terminal permuted SH3" evidence="8">
    <location>
        <begin position="297"/>
        <end position="355"/>
    </location>
</feature>
<keyword evidence="3" id="KW-0175">Coiled coil</keyword>
<dbReference type="InterPro" id="IPR058626">
    <property type="entry name" value="MdtA-like_b-barrel"/>
</dbReference>
<dbReference type="InterPro" id="IPR058625">
    <property type="entry name" value="MdtA-like_BSH"/>
</dbReference>
<evidence type="ECO:0000256" key="4">
    <source>
        <dbReference type="SAM" id="SignalP"/>
    </source>
</evidence>
<keyword evidence="9" id="KW-0614">Plasmid</keyword>
<dbReference type="Pfam" id="PF25917">
    <property type="entry name" value="BSH_RND"/>
    <property type="match status" value="1"/>
</dbReference>
<keyword evidence="4" id="KW-0732">Signal</keyword>
<dbReference type="Pfam" id="PF25967">
    <property type="entry name" value="RND-MFP_C"/>
    <property type="match status" value="1"/>
</dbReference>
<dbReference type="Pfam" id="PF25876">
    <property type="entry name" value="HH_MFP_RND"/>
    <property type="match status" value="1"/>
</dbReference>
<feature type="domain" description="Multidrug resistance protein MdtA-like beta-barrel" evidence="7">
    <location>
        <begin position="232"/>
        <end position="288"/>
    </location>
</feature>
<feature type="domain" description="Multidrug resistance protein MdtA-like barrel-sandwich hybrid" evidence="6">
    <location>
        <begin position="56"/>
        <end position="191"/>
    </location>
</feature>
<organism evidence="9 10">
    <name type="scientific">Paroceanicella profunda</name>
    <dbReference type="NCBI Taxonomy" id="2579971"/>
    <lineage>
        <taxon>Bacteria</taxon>
        <taxon>Pseudomonadati</taxon>
        <taxon>Pseudomonadota</taxon>
        <taxon>Alphaproteobacteria</taxon>
        <taxon>Rhodobacterales</taxon>
        <taxon>Paracoccaceae</taxon>
        <taxon>Paroceanicella</taxon>
    </lineage>
</organism>
<dbReference type="Gene3D" id="2.40.420.20">
    <property type="match status" value="1"/>
</dbReference>
<dbReference type="GO" id="GO:0030313">
    <property type="term" value="C:cell envelope"/>
    <property type="evidence" value="ECO:0007669"/>
    <property type="project" value="UniProtKB-SubCell"/>
</dbReference>
<evidence type="ECO:0000259" key="8">
    <source>
        <dbReference type="Pfam" id="PF25967"/>
    </source>
</evidence>
<dbReference type="Gene3D" id="2.40.50.100">
    <property type="match status" value="1"/>
</dbReference>
<evidence type="ECO:0000259" key="5">
    <source>
        <dbReference type="Pfam" id="PF25876"/>
    </source>
</evidence>
<evidence type="ECO:0000256" key="1">
    <source>
        <dbReference type="ARBA" id="ARBA00004196"/>
    </source>
</evidence>
<dbReference type="PANTHER" id="PTHR30158:SF10">
    <property type="entry name" value="CATION EFFLUX PUMP"/>
    <property type="match status" value="1"/>
</dbReference>
<dbReference type="InterPro" id="IPR006143">
    <property type="entry name" value="RND_pump_MFP"/>
</dbReference>
<dbReference type="Gene3D" id="2.40.30.170">
    <property type="match status" value="1"/>
</dbReference>
<evidence type="ECO:0000256" key="2">
    <source>
        <dbReference type="ARBA" id="ARBA00009477"/>
    </source>
</evidence>
<evidence type="ECO:0000313" key="10">
    <source>
        <dbReference type="Proteomes" id="UP000305888"/>
    </source>
</evidence>
<proteinExistence type="inferred from homology"/>
<dbReference type="GO" id="GO:0022857">
    <property type="term" value="F:transmembrane transporter activity"/>
    <property type="evidence" value="ECO:0007669"/>
    <property type="project" value="InterPro"/>
</dbReference>
<dbReference type="PANTHER" id="PTHR30158">
    <property type="entry name" value="ACRA/E-RELATED COMPONENT OF DRUG EFFLUX TRANSPORTER"/>
    <property type="match status" value="1"/>
</dbReference>
<feature type="domain" description="Multidrug resistance protein MdtA-like alpha-helical hairpin" evidence="5">
    <location>
        <begin position="96"/>
        <end position="165"/>
    </location>
</feature>
<evidence type="ECO:0000313" key="9">
    <source>
        <dbReference type="EMBL" id="QDL94286.1"/>
    </source>
</evidence>
<keyword evidence="10" id="KW-1185">Reference proteome</keyword>
<dbReference type="EMBL" id="CP040819">
    <property type="protein sequence ID" value="QDL94286.1"/>
    <property type="molecule type" value="Genomic_DNA"/>
</dbReference>
<dbReference type="RefSeq" id="WP_138574062.1">
    <property type="nucleotide sequence ID" value="NZ_CP040819.1"/>
</dbReference>
<dbReference type="Pfam" id="PF25944">
    <property type="entry name" value="Beta-barrel_RND"/>
    <property type="match status" value="1"/>
</dbReference>